<evidence type="ECO:0000313" key="11">
    <source>
        <dbReference type="EMBL" id="MVW59252.1"/>
    </source>
</evidence>
<comment type="subcellular location">
    <subcellularLocation>
        <location evidence="1">Cell inner membrane</location>
        <topology evidence="1">Single-pass membrane protein</topology>
        <orientation evidence="1">Periplasmic side</orientation>
    </subcellularLocation>
</comment>
<dbReference type="Pfam" id="PF03544">
    <property type="entry name" value="TonB_C"/>
    <property type="match status" value="1"/>
</dbReference>
<dbReference type="InterPro" id="IPR037682">
    <property type="entry name" value="TonB_C"/>
</dbReference>
<evidence type="ECO:0000256" key="7">
    <source>
        <dbReference type="ARBA" id="ARBA00022927"/>
    </source>
</evidence>
<protein>
    <submittedName>
        <fullName evidence="11">TonB family protein</fullName>
    </submittedName>
</protein>
<evidence type="ECO:0000256" key="9">
    <source>
        <dbReference type="ARBA" id="ARBA00023136"/>
    </source>
</evidence>
<dbReference type="InterPro" id="IPR051045">
    <property type="entry name" value="TonB-dependent_transducer"/>
</dbReference>
<gene>
    <name evidence="11" type="ORF">GPY61_04855</name>
</gene>
<dbReference type="Proteomes" id="UP000443353">
    <property type="component" value="Unassembled WGS sequence"/>
</dbReference>
<organism evidence="11 12">
    <name type="scientific">Massilia cellulosiltytica</name>
    <dbReference type="NCBI Taxonomy" id="2683234"/>
    <lineage>
        <taxon>Bacteria</taxon>
        <taxon>Pseudomonadati</taxon>
        <taxon>Pseudomonadota</taxon>
        <taxon>Betaproteobacteria</taxon>
        <taxon>Burkholderiales</taxon>
        <taxon>Oxalobacteraceae</taxon>
        <taxon>Telluria group</taxon>
        <taxon>Massilia</taxon>
    </lineage>
</organism>
<feature type="domain" description="TonB C-terminal" evidence="10">
    <location>
        <begin position="188"/>
        <end position="278"/>
    </location>
</feature>
<proteinExistence type="inferred from homology"/>
<dbReference type="AlphaFoldDB" id="A0A7X3K6A5"/>
<keyword evidence="12" id="KW-1185">Reference proteome</keyword>
<accession>A0A7X3K6A5</accession>
<reference evidence="11 12" key="1">
    <citation type="submission" date="2019-12" db="EMBL/GenBank/DDBJ databases">
        <authorList>
            <person name="Li C."/>
            <person name="Zhao J."/>
        </authorList>
    </citation>
    <scope>NUCLEOTIDE SEQUENCE [LARGE SCALE GENOMIC DNA]</scope>
    <source>
        <strain evidence="11 12">NEAU-DD11</strain>
    </source>
</reference>
<keyword evidence="6" id="KW-0812">Transmembrane</keyword>
<keyword evidence="5" id="KW-0997">Cell inner membrane</keyword>
<comment type="caution">
    <text evidence="11">The sequence shown here is derived from an EMBL/GenBank/DDBJ whole genome shotgun (WGS) entry which is preliminary data.</text>
</comment>
<evidence type="ECO:0000256" key="6">
    <source>
        <dbReference type="ARBA" id="ARBA00022692"/>
    </source>
</evidence>
<keyword evidence="9" id="KW-0472">Membrane</keyword>
<dbReference type="GO" id="GO:0005886">
    <property type="term" value="C:plasma membrane"/>
    <property type="evidence" value="ECO:0007669"/>
    <property type="project" value="UniProtKB-SubCell"/>
</dbReference>
<evidence type="ECO:0000256" key="5">
    <source>
        <dbReference type="ARBA" id="ARBA00022519"/>
    </source>
</evidence>
<keyword evidence="3" id="KW-0813">Transport</keyword>
<dbReference type="SUPFAM" id="SSF74653">
    <property type="entry name" value="TolA/TonB C-terminal domain"/>
    <property type="match status" value="1"/>
</dbReference>
<keyword evidence="8" id="KW-1133">Transmembrane helix</keyword>
<dbReference type="InterPro" id="IPR006260">
    <property type="entry name" value="TonB/TolA_C"/>
</dbReference>
<dbReference type="EMBL" id="WSES01000002">
    <property type="protein sequence ID" value="MVW59252.1"/>
    <property type="molecule type" value="Genomic_DNA"/>
</dbReference>
<evidence type="ECO:0000256" key="4">
    <source>
        <dbReference type="ARBA" id="ARBA00022475"/>
    </source>
</evidence>
<evidence type="ECO:0000256" key="2">
    <source>
        <dbReference type="ARBA" id="ARBA00006555"/>
    </source>
</evidence>
<dbReference type="PANTHER" id="PTHR33446">
    <property type="entry name" value="PROTEIN TONB-RELATED"/>
    <property type="match status" value="1"/>
</dbReference>
<evidence type="ECO:0000313" key="12">
    <source>
        <dbReference type="Proteomes" id="UP000443353"/>
    </source>
</evidence>
<dbReference type="NCBIfam" id="TIGR01352">
    <property type="entry name" value="tonB_Cterm"/>
    <property type="match status" value="1"/>
</dbReference>
<name>A0A7X3K6A5_9BURK</name>
<dbReference type="PROSITE" id="PS52015">
    <property type="entry name" value="TONB_CTD"/>
    <property type="match status" value="1"/>
</dbReference>
<comment type="similarity">
    <text evidence="2">Belongs to the TonB family.</text>
</comment>
<evidence type="ECO:0000256" key="3">
    <source>
        <dbReference type="ARBA" id="ARBA00022448"/>
    </source>
</evidence>
<evidence type="ECO:0000256" key="1">
    <source>
        <dbReference type="ARBA" id="ARBA00004383"/>
    </source>
</evidence>
<keyword evidence="4" id="KW-1003">Cell membrane</keyword>
<evidence type="ECO:0000259" key="10">
    <source>
        <dbReference type="PROSITE" id="PS52015"/>
    </source>
</evidence>
<dbReference type="GO" id="GO:0055085">
    <property type="term" value="P:transmembrane transport"/>
    <property type="evidence" value="ECO:0007669"/>
    <property type="project" value="InterPro"/>
</dbReference>
<evidence type="ECO:0000256" key="8">
    <source>
        <dbReference type="ARBA" id="ARBA00022989"/>
    </source>
</evidence>
<sequence length="278" mass="29868">MRRRRRGGTSGRNGFGSLGATVLPTRAGPASPTIIPLNRKFQLTFFGWIVASCGKDRCLQSQQPCKYTSCPTTFRPIMNTDVKKRLAILGFAALAGCATQPAAVPPALADALAHKGVGPVDNFNYVDEHGKPMTEREFVAQVKQSRQFAVTRAHDDRERDVTLRLRPLGYDAGQTGSALPSASLNPAELPAMIDFRTCPRPAYPPDEVRAKHTGLVKLNFLIGADGAIRKAEIGTSSGYPALDQAALAALSRCSFTPGTSAGAPVEKVSIVQYKWSIE</sequence>
<dbReference type="GO" id="GO:0015031">
    <property type="term" value="P:protein transport"/>
    <property type="evidence" value="ECO:0007669"/>
    <property type="project" value="UniProtKB-KW"/>
</dbReference>
<dbReference type="PANTHER" id="PTHR33446:SF2">
    <property type="entry name" value="PROTEIN TONB"/>
    <property type="match status" value="1"/>
</dbReference>
<keyword evidence="7" id="KW-0653">Protein transport</keyword>
<dbReference type="Gene3D" id="3.30.1150.10">
    <property type="match status" value="1"/>
</dbReference>